<feature type="domain" description="MsrB" evidence="9">
    <location>
        <begin position="59"/>
        <end position="181"/>
    </location>
</feature>
<dbReference type="PROSITE" id="PS51257">
    <property type="entry name" value="PROKAR_LIPOPROTEIN"/>
    <property type="match status" value="1"/>
</dbReference>
<dbReference type="SUPFAM" id="SSF51316">
    <property type="entry name" value="Mss4-like"/>
    <property type="match status" value="1"/>
</dbReference>
<keyword evidence="8" id="KW-0732">Signal</keyword>
<name>A0A5D3YIN9_9BACT</name>
<dbReference type="InterPro" id="IPR011057">
    <property type="entry name" value="Mss4-like_sf"/>
</dbReference>
<dbReference type="GO" id="GO:0005737">
    <property type="term" value="C:cytoplasm"/>
    <property type="evidence" value="ECO:0007669"/>
    <property type="project" value="TreeGrafter"/>
</dbReference>
<dbReference type="PROSITE" id="PS51790">
    <property type="entry name" value="MSRB"/>
    <property type="match status" value="1"/>
</dbReference>
<reference evidence="10 11" key="1">
    <citation type="submission" date="2019-07" db="EMBL/GenBank/DDBJ databases">
        <title>Genomic Encyclopedia of Archaeal and Bacterial Type Strains, Phase II (KMG-II): from individual species to whole genera.</title>
        <authorList>
            <person name="Goeker M."/>
        </authorList>
    </citation>
    <scope>NUCLEOTIDE SEQUENCE [LARGE SCALE GENOMIC DNA]</scope>
    <source>
        <strain evidence="10 11">DSM 21935</strain>
    </source>
</reference>
<organism evidence="10 11">
    <name type="scientific">Fodinibius salinus</name>
    <dbReference type="NCBI Taxonomy" id="860790"/>
    <lineage>
        <taxon>Bacteria</taxon>
        <taxon>Pseudomonadati</taxon>
        <taxon>Balneolota</taxon>
        <taxon>Balneolia</taxon>
        <taxon>Balneolales</taxon>
        <taxon>Balneolaceae</taxon>
        <taxon>Fodinibius</taxon>
    </lineage>
</organism>
<comment type="similarity">
    <text evidence="2">Belongs to the MsrB Met sulfoxide reductase family.</text>
</comment>
<keyword evidence="6" id="KW-0560">Oxidoreductase</keyword>
<dbReference type="GO" id="GO:0006979">
    <property type="term" value="P:response to oxidative stress"/>
    <property type="evidence" value="ECO:0007669"/>
    <property type="project" value="InterPro"/>
</dbReference>
<evidence type="ECO:0000256" key="4">
    <source>
        <dbReference type="ARBA" id="ARBA00022723"/>
    </source>
</evidence>
<feature type="chain" id="PRO_5023091003" description="peptide-methionine (R)-S-oxide reductase" evidence="8">
    <location>
        <begin position="19"/>
        <end position="190"/>
    </location>
</feature>
<accession>A0A5D3YIN9</accession>
<comment type="caution">
    <text evidence="10">The sequence shown here is derived from an EMBL/GenBank/DDBJ whole genome shotgun (WGS) entry which is preliminary data.</text>
</comment>
<evidence type="ECO:0000313" key="11">
    <source>
        <dbReference type="Proteomes" id="UP000324595"/>
    </source>
</evidence>
<sequence length="190" mass="20990">MRNLYYLSVSLLILSVVACGSPQNKTSNTQSAKSASMSISTASGVVPDTIEIEKVEKSEAEWKEILTDKEYHILREEGTEPPHSSPLLDIKKDGIFYCAACGLPLFRTKTKFKSGTGWPSFWKPISPKVVKEVDDRSSGVLQTEIECAQCGSHIGHVFNDGPEPTGLRYCMNGLALDFKAEEKKEDKSEQ</sequence>
<comment type="catalytic activity">
    <reaction evidence="7">
        <text>L-methionyl-[protein] + [thioredoxin]-disulfide + H2O = L-methionyl-(R)-S-oxide-[protein] + [thioredoxin]-dithiol</text>
        <dbReference type="Rhea" id="RHEA:24164"/>
        <dbReference type="Rhea" id="RHEA-COMP:10698"/>
        <dbReference type="Rhea" id="RHEA-COMP:10700"/>
        <dbReference type="Rhea" id="RHEA-COMP:12313"/>
        <dbReference type="Rhea" id="RHEA-COMP:12314"/>
        <dbReference type="ChEBI" id="CHEBI:15377"/>
        <dbReference type="ChEBI" id="CHEBI:16044"/>
        <dbReference type="ChEBI" id="CHEBI:29950"/>
        <dbReference type="ChEBI" id="CHEBI:45764"/>
        <dbReference type="ChEBI" id="CHEBI:50058"/>
        <dbReference type="EC" id="1.8.4.12"/>
    </reaction>
</comment>
<dbReference type="AlphaFoldDB" id="A0A5D3YIN9"/>
<gene>
    <name evidence="10" type="ORF">LX73_2424</name>
</gene>
<dbReference type="EMBL" id="VNHY01000004">
    <property type="protein sequence ID" value="TYP92174.1"/>
    <property type="molecule type" value="Genomic_DNA"/>
</dbReference>
<evidence type="ECO:0000256" key="2">
    <source>
        <dbReference type="ARBA" id="ARBA00007174"/>
    </source>
</evidence>
<evidence type="ECO:0000256" key="5">
    <source>
        <dbReference type="ARBA" id="ARBA00022833"/>
    </source>
</evidence>
<dbReference type="Pfam" id="PF01641">
    <property type="entry name" value="SelR"/>
    <property type="match status" value="1"/>
</dbReference>
<dbReference type="RefSeq" id="WP_246138246.1">
    <property type="nucleotide sequence ID" value="NZ_VNHY01000004.1"/>
</dbReference>
<dbReference type="EC" id="1.8.4.12" evidence="3"/>
<dbReference type="FunFam" id="2.170.150.20:FF:000001">
    <property type="entry name" value="Peptide methionine sulfoxide reductase MsrB"/>
    <property type="match status" value="1"/>
</dbReference>
<feature type="signal peptide" evidence="8">
    <location>
        <begin position="1"/>
        <end position="18"/>
    </location>
</feature>
<keyword evidence="5" id="KW-0862">Zinc</keyword>
<evidence type="ECO:0000256" key="7">
    <source>
        <dbReference type="ARBA" id="ARBA00048488"/>
    </source>
</evidence>
<evidence type="ECO:0000256" key="1">
    <source>
        <dbReference type="ARBA" id="ARBA00001947"/>
    </source>
</evidence>
<keyword evidence="4" id="KW-0479">Metal-binding</keyword>
<dbReference type="GO" id="GO:0030091">
    <property type="term" value="P:protein repair"/>
    <property type="evidence" value="ECO:0007669"/>
    <property type="project" value="InterPro"/>
</dbReference>
<dbReference type="GO" id="GO:0033743">
    <property type="term" value="F:peptide-methionine (R)-S-oxide reductase activity"/>
    <property type="evidence" value="ECO:0007669"/>
    <property type="project" value="UniProtKB-EC"/>
</dbReference>
<evidence type="ECO:0000256" key="8">
    <source>
        <dbReference type="SAM" id="SignalP"/>
    </source>
</evidence>
<dbReference type="InterPro" id="IPR028427">
    <property type="entry name" value="Met_Sox_Rdtase_MsrB"/>
</dbReference>
<dbReference type="PANTHER" id="PTHR10173:SF57">
    <property type="entry name" value="PEPTIDE-METHIONINE (R)-S-OXIDE REDUCTASE"/>
    <property type="match status" value="1"/>
</dbReference>
<dbReference type="NCBIfam" id="TIGR00357">
    <property type="entry name" value="peptide-methionine (R)-S-oxide reductase MsrB"/>
    <property type="match status" value="1"/>
</dbReference>
<evidence type="ECO:0000256" key="6">
    <source>
        <dbReference type="ARBA" id="ARBA00023002"/>
    </source>
</evidence>
<evidence type="ECO:0000313" key="10">
    <source>
        <dbReference type="EMBL" id="TYP92174.1"/>
    </source>
</evidence>
<dbReference type="PANTHER" id="PTHR10173">
    <property type="entry name" value="METHIONINE SULFOXIDE REDUCTASE"/>
    <property type="match status" value="1"/>
</dbReference>
<dbReference type="Gene3D" id="2.170.150.20">
    <property type="entry name" value="Peptide methionine sulfoxide reductase"/>
    <property type="match status" value="1"/>
</dbReference>
<dbReference type="InterPro" id="IPR002579">
    <property type="entry name" value="Met_Sox_Rdtase_MsrB_dom"/>
</dbReference>
<protein>
    <recommendedName>
        <fullName evidence="3">peptide-methionine (R)-S-oxide reductase</fullName>
        <ecNumber evidence="3">1.8.4.12</ecNumber>
    </recommendedName>
</protein>
<dbReference type="Proteomes" id="UP000324595">
    <property type="component" value="Unassembled WGS sequence"/>
</dbReference>
<evidence type="ECO:0000256" key="3">
    <source>
        <dbReference type="ARBA" id="ARBA00012499"/>
    </source>
</evidence>
<proteinExistence type="inferred from homology"/>
<keyword evidence="11" id="KW-1185">Reference proteome</keyword>
<evidence type="ECO:0000259" key="9">
    <source>
        <dbReference type="PROSITE" id="PS51790"/>
    </source>
</evidence>
<comment type="cofactor">
    <cofactor evidence="1">
        <name>Zn(2+)</name>
        <dbReference type="ChEBI" id="CHEBI:29105"/>
    </cofactor>
</comment>
<dbReference type="GO" id="GO:0046872">
    <property type="term" value="F:metal ion binding"/>
    <property type="evidence" value="ECO:0007669"/>
    <property type="project" value="UniProtKB-KW"/>
</dbReference>